<dbReference type="InterPro" id="IPR013087">
    <property type="entry name" value="Znf_C2H2_type"/>
</dbReference>
<evidence type="ECO:0000256" key="2">
    <source>
        <dbReference type="ARBA" id="ARBA00022801"/>
    </source>
</evidence>
<evidence type="ECO:0000256" key="3">
    <source>
        <dbReference type="SAM" id="MobiDB-lite"/>
    </source>
</evidence>
<dbReference type="Pfam" id="PF04780">
    <property type="entry name" value="DUF629"/>
    <property type="match status" value="1"/>
</dbReference>
<keyword evidence="6" id="KW-1185">Reference proteome</keyword>
<reference evidence="5 6" key="1">
    <citation type="submission" date="2022-03" db="EMBL/GenBank/DDBJ databases">
        <authorList>
            <person name="Macdonald S."/>
            <person name="Ahmed S."/>
            <person name="Newling K."/>
        </authorList>
    </citation>
    <scope>NUCLEOTIDE SEQUENCE [LARGE SCALE GENOMIC DNA]</scope>
</reference>
<dbReference type="InterPro" id="IPR052398">
    <property type="entry name" value="Ubiquitin_hydrolase_53/54"/>
</dbReference>
<feature type="region of interest" description="Disordered" evidence="3">
    <location>
        <begin position="696"/>
        <end position="758"/>
    </location>
</feature>
<organism evidence="5 6">
    <name type="scientific">Eruca vesicaria subsp. sativa</name>
    <name type="common">Garden rocket</name>
    <name type="synonym">Eruca sativa</name>
    <dbReference type="NCBI Taxonomy" id="29727"/>
    <lineage>
        <taxon>Eukaryota</taxon>
        <taxon>Viridiplantae</taxon>
        <taxon>Streptophyta</taxon>
        <taxon>Embryophyta</taxon>
        <taxon>Tracheophyta</taxon>
        <taxon>Spermatophyta</taxon>
        <taxon>Magnoliopsida</taxon>
        <taxon>eudicotyledons</taxon>
        <taxon>Gunneridae</taxon>
        <taxon>Pentapetalae</taxon>
        <taxon>rosids</taxon>
        <taxon>malvids</taxon>
        <taxon>Brassicales</taxon>
        <taxon>Brassicaceae</taxon>
        <taxon>Brassiceae</taxon>
        <taxon>Eruca</taxon>
    </lineage>
</organism>
<dbReference type="InterPro" id="IPR006866">
    <property type="entry name" value="DUF627_N"/>
</dbReference>
<protein>
    <recommendedName>
        <fullName evidence="4">C2H2-type domain-containing protein</fullName>
    </recommendedName>
</protein>
<dbReference type="InterPro" id="IPR001394">
    <property type="entry name" value="Peptidase_C19_UCH"/>
</dbReference>
<dbReference type="PANTHER" id="PTHR22975">
    <property type="entry name" value="UBIQUITIN SPECIFIC PROTEINASE"/>
    <property type="match status" value="1"/>
</dbReference>
<evidence type="ECO:0000313" key="5">
    <source>
        <dbReference type="EMBL" id="CAH8307462.1"/>
    </source>
</evidence>
<dbReference type="AlphaFoldDB" id="A0ABC8J890"/>
<feature type="compositionally biased region" description="Basic residues" evidence="3">
    <location>
        <begin position="703"/>
        <end position="716"/>
    </location>
</feature>
<dbReference type="PANTHER" id="PTHR22975:SF34">
    <property type="entry name" value="GENOME ASSEMBLY, CHROMOSOME: A02"/>
    <property type="match status" value="1"/>
</dbReference>
<comment type="caution">
    <text evidence="5">The sequence shown here is derived from an EMBL/GenBank/DDBJ whole genome shotgun (WGS) entry which is preliminary data.</text>
</comment>
<evidence type="ECO:0000313" key="6">
    <source>
        <dbReference type="Proteomes" id="UP001642260"/>
    </source>
</evidence>
<feature type="compositionally biased region" description="Polar residues" evidence="3">
    <location>
        <begin position="725"/>
        <end position="734"/>
    </location>
</feature>
<dbReference type="EMBL" id="CAKOAT010067377">
    <property type="protein sequence ID" value="CAH8307462.1"/>
    <property type="molecule type" value="Genomic_DNA"/>
</dbReference>
<evidence type="ECO:0000259" key="4">
    <source>
        <dbReference type="PROSITE" id="PS00028"/>
    </source>
</evidence>
<dbReference type="GO" id="GO:0016787">
    <property type="term" value="F:hydrolase activity"/>
    <property type="evidence" value="ECO:0007669"/>
    <property type="project" value="UniProtKB-KW"/>
</dbReference>
<dbReference type="Pfam" id="PF04781">
    <property type="entry name" value="DUF627"/>
    <property type="match status" value="1"/>
</dbReference>
<dbReference type="InterPro" id="IPR038765">
    <property type="entry name" value="Papain-like_cys_pep_sf"/>
</dbReference>
<keyword evidence="1" id="KW-0833">Ubl conjugation pathway</keyword>
<dbReference type="InterPro" id="IPR006865">
    <property type="entry name" value="DUF629"/>
</dbReference>
<gene>
    <name evidence="5" type="ORF">ERUC_LOCUS4933</name>
</gene>
<evidence type="ECO:0000256" key="1">
    <source>
        <dbReference type="ARBA" id="ARBA00022786"/>
    </source>
</evidence>
<dbReference type="SUPFAM" id="SSF54001">
    <property type="entry name" value="Cysteine proteinases"/>
    <property type="match status" value="1"/>
</dbReference>
<accession>A0ABC8J890</accession>
<feature type="domain" description="C2H2-type" evidence="4">
    <location>
        <begin position="234"/>
        <end position="255"/>
    </location>
</feature>
<keyword evidence="2" id="KW-0378">Hydrolase</keyword>
<name>A0ABC8J890_ERUVS</name>
<proteinExistence type="predicted"/>
<sequence length="1078" mass="123445">MNQFPPLADAKGEKFFKLAKDHYFQGHYIKALEIILKDLSFLKGNDKNPVAYLHGTIFRNLAEKTENLDLKVTYLLCSAEIFTACRPFSGVAALSLFNLAQLLDSKYYYKKALDQANVIIGAAQKLEYLKHIIETSESKLVEFKNGTYLVEEEDNSEEDMESEEDKTKTESEFVRGLKEYWSGLSVEIKRKFMKVSVAGFTSYVQRLYGREGRDALEKVLGFVRKDKRWRLWVCRCCSEEFSSGEECKNHLEQKHGAGFQADVAMALAQRVSESWGSMICDGGWEPVDTVAAVEMIKTLLIVYENGWSKDLPLAADEERRKLLQEIRLLLVKFCDRKILSRSVIEWMVDCVVNHLEKLGVSKHRLTECGLVETPQSICCLECPELNQILGLLKRIKCESDDATELVCRAVDSFYNGARVKEKIDFDSKFSSLLLDKRLLQGKIAEFDEEGAISFLNAYAHYAKANAGGDDIISWLTETSPGDENFQFPRPIRAHNLDVWMAVLGAVQFTCRTMGTQYYAKKFRVRDFSEVLADAKNLCTGENERRRNFPDGQRKTYASLLCDECERKHLMTDASSSSIVTRLYLTAVVDILKGELHPKFDLPELEDCLKVIRDHKNVSDDEVLNSIDNLKSVMTDKVPLIDSKIFVIENSRVNLINDLVRLSVFDYRSYILRPLKEFLLDELAAAQALIFLSENKQDKEKNPGSKKRRRRNRKRTSTSKPGVLDQNVQHVTSPSLKEDSMEQDQEEAAKDMQNMPGEESPLKHLEPVAHAEDPPIYNSALDMTLKALCHTKILKEYLVKNRNQFYDHREERLPCAIGKFFTAFVSKQMKEEGVYSCLLSDLLASIEEVYSMTSYAAELLVSILEFWPCWECPEIESVVTHNFTLEEYERVSCSRCRQKPNYPEQSSYGIVIAADSIRDLKCAFGNIKFEDILKMIRMEDKMLCDIKTGGCGKANFVHHIISRCPPIFTIVLEWEKGETEKEISETRKALHWEIDMSRLYGGLEPSTKYRLVSMVGCGEEEKEEYICLAYKKNRWVSFSDGASSAKEVVGNWKSVVRFCGEKKVRPEILFYEALQRPNK</sequence>
<dbReference type="Proteomes" id="UP001642260">
    <property type="component" value="Unassembled WGS sequence"/>
</dbReference>
<dbReference type="Gene3D" id="3.90.70.10">
    <property type="entry name" value="Cysteine proteinases"/>
    <property type="match status" value="1"/>
</dbReference>
<dbReference type="Pfam" id="PF00443">
    <property type="entry name" value="UCH"/>
    <property type="match status" value="1"/>
</dbReference>
<dbReference type="PROSITE" id="PS00028">
    <property type="entry name" value="ZINC_FINGER_C2H2_1"/>
    <property type="match status" value="1"/>
</dbReference>